<evidence type="ECO:0000256" key="1">
    <source>
        <dbReference type="ARBA" id="ARBA00001933"/>
    </source>
</evidence>
<sequence length="417" mass="44626">MTATLPAFDVARIRADFPILNRTVRDGKPLVYLDSGATAQRPLAVLDAERAFLLESNSAVHRGAHQLSEEATDAYEDARAQIARFVGAAADEIVFTKNATESLNLVTYSFADDRFPYHVGPGDEIVITELEHHANLVPWQELARRTGATLRWYGVTDDGRIDLDSLELSPATKVVAFTHQSNVTGAVAPVAELVRRARAVGALVVLDACQSVPHAPVDFHALDVDYAAFSGHKMLGPSGVGVLYGKRALLEETPPFITGGSMIETVTMAETTYAPPPQRFEAGVPMTSQVIGLGAAVRYLDRIGMDEVAAHEHNLVDAALAGLGAVPGVRIVGPTENVDRGGAVAFLTEGIHAHDLGQILDDEGVAIRVGHHCAWPLHRRFGVAATARASFALYNTVDEVDKMVAAVRKAQSFFGVG</sequence>
<dbReference type="InterPro" id="IPR015421">
    <property type="entry name" value="PyrdxlP-dep_Trfase_major"/>
</dbReference>
<keyword evidence="4 8" id="KW-0808">Transferase</keyword>
<comment type="catalytic activity">
    <reaction evidence="6 8">
        <text>(sulfur carrier)-H + L-cysteine = (sulfur carrier)-SH + L-alanine</text>
        <dbReference type="Rhea" id="RHEA:43892"/>
        <dbReference type="Rhea" id="RHEA-COMP:14737"/>
        <dbReference type="Rhea" id="RHEA-COMP:14739"/>
        <dbReference type="ChEBI" id="CHEBI:29917"/>
        <dbReference type="ChEBI" id="CHEBI:35235"/>
        <dbReference type="ChEBI" id="CHEBI:57972"/>
        <dbReference type="ChEBI" id="CHEBI:64428"/>
        <dbReference type="EC" id="2.8.1.7"/>
    </reaction>
</comment>
<evidence type="ECO:0000256" key="4">
    <source>
        <dbReference type="ARBA" id="ARBA00022679"/>
    </source>
</evidence>
<comment type="cofactor">
    <cofactor evidence="1 7">
        <name>pyridoxal 5'-phosphate</name>
        <dbReference type="ChEBI" id="CHEBI:597326"/>
    </cofactor>
</comment>
<dbReference type="InterPro" id="IPR010970">
    <property type="entry name" value="Cys_dSase_SufS"/>
</dbReference>
<feature type="domain" description="Aminotransferase class V" evidence="9">
    <location>
        <begin position="31"/>
        <end position="402"/>
    </location>
</feature>
<evidence type="ECO:0000313" key="10">
    <source>
        <dbReference type="EMBL" id="GGK93071.1"/>
    </source>
</evidence>
<evidence type="ECO:0000256" key="3">
    <source>
        <dbReference type="ARBA" id="ARBA00012239"/>
    </source>
</evidence>
<dbReference type="Proteomes" id="UP000638263">
    <property type="component" value="Unassembled WGS sequence"/>
</dbReference>
<comment type="caution">
    <text evidence="10">The sequence shown here is derived from an EMBL/GenBank/DDBJ whole genome shotgun (WGS) entry which is preliminary data.</text>
</comment>
<dbReference type="AlphaFoldDB" id="A0A917R7R1"/>
<evidence type="ECO:0000256" key="5">
    <source>
        <dbReference type="ARBA" id="ARBA00022898"/>
    </source>
</evidence>
<dbReference type="InterPro" id="IPR015422">
    <property type="entry name" value="PyrdxlP-dep_Trfase_small"/>
</dbReference>
<protein>
    <recommendedName>
        <fullName evidence="3 8">Cysteine desulfurase</fullName>
        <ecNumber evidence="3 8">2.8.1.7</ecNumber>
    </recommendedName>
</protein>
<dbReference type="Gene3D" id="3.90.1150.10">
    <property type="entry name" value="Aspartate Aminotransferase, domain 1"/>
    <property type="match status" value="1"/>
</dbReference>
<comment type="similarity">
    <text evidence="2 8">Belongs to the class-V pyridoxal-phosphate-dependent aminotransferase family. Csd subfamily.</text>
</comment>
<dbReference type="GO" id="GO:0030170">
    <property type="term" value="F:pyridoxal phosphate binding"/>
    <property type="evidence" value="ECO:0007669"/>
    <property type="project" value="UniProtKB-UniRule"/>
</dbReference>
<keyword evidence="5 8" id="KW-0663">Pyridoxal phosphate</keyword>
<dbReference type="GO" id="GO:0006534">
    <property type="term" value="P:cysteine metabolic process"/>
    <property type="evidence" value="ECO:0007669"/>
    <property type="project" value="UniProtKB-UniRule"/>
</dbReference>
<dbReference type="EMBL" id="BMMH01000001">
    <property type="protein sequence ID" value="GGK93071.1"/>
    <property type="molecule type" value="Genomic_DNA"/>
</dbReference>
<dbReference type="RefSeq" id="WP_058855535.1">
    <property type="nucleotide sequence ID" value="NZ_BMMH01000001.1"/>
</dbReference>
<dbReference type="InterPro" id="IPR015424">
    <property type="entry name" value="PyrdxlP-dep_Trfase"/>
</dbReference>
<dbReference type="PROSITE" id="PS00595">
    <property type="entry name" value="AA_TRANSFER_CLASS_5"/>
    <property type="match status" value="1"/>
</dbReference>
<reference evidence="10" key="1">
    <citation type="journal article" date="2014" name="Int. J. Syst. Evol. Microbiol.">
        <title>Complete genome sequence of Corynebacterium casei LMG S-19264T (=DSM 44701T), isolated from a smear-ripened cheese.</title>
        <authorList>
            <consortium name="US DOE Joint Genome Institute (JGI-PGF)"/>
            <person name="Walter F."/>
            <person name="Albersmeier A."/>
            <person name="Kalinowski J."/>
            <person name="Ruckert C."/>
        </authorList>
    </citation>
    <scope>NUCLEOTIDE SEQUENCE</scope>
    <source>
        <strain evidence="10">CGMCC 4.3508</strain>
    </source>
</reference>
<accession>A0A917R7R1</accession>
<evidence type="ECO:0000256" key="2">
    <source>
        <dbReference type="ARBA" id="ARBA00010447"/>
    </source>
</evidence>
<reference evidence="10" key="2">
    <citation type="submission" date="2020-09" db="EMBL/GenBank/DDBJ databases">
        <authorList>
            <person name="Sun Q."/>
            <person name="Zhou Y."/>
        </authorList>
    </citation>
    <scope>NUCLEOTIDE SEQUENCE</scope>
    <source>
        <strain evidence="10">CGMCC 4.3508</strain>
    </source>
</reference>
<evidence type="ECO:0000313" key="11">
    <source>
        <dbReference type="Proteomes" id="UP000638263"/>
    </source>
</evidence>
<dbReference type="Pfam" id="PF00266">
    <property type="entry name" value="Aminotran_5"/>
    <property type="match status" value="1"/>
</dbReference>
<dbReference type="Gene3D" id="3.40.640.10">
    <property type="entry name" value="Type I PLP-dependent aspartate aminotransferase-like (Major domain)"/>
    <property type="match status" value="1"/>
</dbReference>
<dbReference type="CDD" id="cd06453">
    <property type="entry name" value="SufS_like"/>
    <property type="match status" value="1"/>
</dbReference>
<dbReference type="GO" id="GO:0031071">
    <property type="term" value="F:cysteine desulfurase activity"/>
    <property type="evidence" value="ECO:0007669"/>
    <property type="project" value="UniProtKB-UniRule"/>
</dbReference>
<evidence type="ECO:0000256" key="8">
    <source>
        <dbReference type="RuleBase" id="RU004506"/>
    </source>
</evidence>
<evidence type="ECO:0000256" key="7">
    <source>
        <dbReference type="RuleBase" id="RU004504"/>
    </source>
</evidence>
<evidence type="ECO:0000259" key="9">
    <source>
        <dbReference type="Pfam" id="PF00266"/>
    </source>
</evidence>
<dbReference type="InterPro" id="IPR020578">
    <property type="entry name" value="Aminotrans_V_PyrdxlP_BS"/>
</dbReference>
<keyword evidence="11" id="KW-1185">Reference proteome</keyword>
<evidence type="ECO:0000256" key="6">
    <source>
        <dbReference type="ARBA" id="ARBA00050776"/>
    </source>
</evidence>
<proteinExistence type="inferred from homology"/>
<gene>
    <name evidence="10" type="ORF">GCM10011588_04500</name>
</gene>
<dbReference type="NCBIfam" id="TIGR01979">
    <property type="entry name" value="sufS"/>
    <property type="match status" value="1"/>
</dbReference>
<organism evidence="10 11">
    <name type="scientific">Nocardia jinanensis</name>
    <dbReference type="NCBI Taxonomy" id="382504"/>
    <lineage>
        <taxon>Bacteria</taxon>
        <taxon>Bacillati</taxon>
        <taxon>Actinomycetota</taxon>
        <taxon>Actinomycetes</taxon>
        <taxon>Mycobacteriales</taxon>
        <taxon>Nocardiaceae</taxon>
        <taxon>Nocardia</taxon>
    </lineage>
</organism>
<dbReference type="InterPro" id="IPR000192">
    <property type="entry name" value="Aminotrans_V_dom"/>
</dbReference>
<dbReference type="SUPFAM" id="SSF53383">
    <property type="entry name" value="PLP-dependent transferases"/>
    <property type="match status" value="1"/>
</dbReference>
<dbReference type="PANTHER" id="PTHR43586">
    <property type="entry name" value="CYSTEINE DESULFURASE"/>
    <property type="match status" value="1"/>
</dbReference>
<dbReference type="EC" id="2.8.1.7" evidence="3 8"/>
<comment type="function">
    <text evidence="8">Catalyzes the removal of elemental sulfur and selenium atoms from L-cysteine, L-cystine, L-selenocysteine, and L-selenocystine to produce L-alanine.</text>
</comment>
<name>A0A917R7R1_9NOCA</name>
<dbReference type="PANTHER" id="PTHR43586:SF8">
    <property type="entry name" value="CYSTEINE DESULFURASE 1, CHLOROPLASTIC"/>
    <property type="match status" value="1"/>
</dbReference>